<dbReference type="OrthoDB" id="9802264at2"/>
<evidence type="ECO:0000256" key="3">
    <source>
        <dbReference type="ARBA" id="ARBA00022741"/>
    </source>
</evidence>
<keyword evidence="8" id="KW-1185">Reference proteome</keyword>
<dbReference type="PROSITE" id="PS00211">
    <property type="entry name" value="ABC_TRANSPORTER_1"/>
    <property type="match status" value="1"/>
</dbReference>
<dbReference type="PANTHER" id="PTHR43117:SF4">
    <property type="entry name" value="OSMOPROTECTANT IMPORT ATP-BINDING PROTEIN OSMV"/>
    <property type="match status" value="1"/>
</dbReference>
<gene>
    <name evidence="7" type="ORF">NRIC_37700</name>
</gene>
<dbReference type="InterPro" id="IPR003593">
    <property type="entry name" value="AAA+_ATPase"/>
</dbReference>
<dbReference type="AlphaFoldDB" id="A0A4V0WQ25"/>
<accession>A0A4V0WQ25</accession>
<dbReference type="SMART" id="SM00382">
    <property type="entry name" value="AAA"/>
    <property type="match status" value="1"/>
</dbReference>
<evidence type="ECO:0000313" key="7">
    <source>
        <dbReference type="EMBL" id="GCF95879.1"/>
    </source>
</evidence>
<dbReference type="SUPFAM" id="SSF52540">
    <property type="entry name" value="P-loop containing nucleoside triphosphate hydrolases"/>
    <property type="match status" value="1"/>
</dbReference>
<dbReference type="InterPro" id="IPR027417">
    <property type="entry name" value="P-loop_NTPase"/>
</dbReference>
<dbReference type="GO" id="GO:0016887">
    <property type="term" value="F:ATP hydrolysis activity"/>
    <property type="evidence" value="ECO:0007669"/>
    <property type="project" value="InterPro"/>
</dbReference>
<keyword evidence="4 7" id="KW-0067">ATP-binding</keyword>
<dbReference type="Gene3D" id="3.40.50.300">
    <property type="entry name" value="P-loop containing nucleotide triphosphate hydrolases"/>
    <property type="match status" value="1"/>
</dbReference>
<evidence type="ECO:0000256" key="1">
    <source>
        <dbReference type="ARBA" id="ARBA00005417"/>
    </source>
</evidence>
<evidence type="ECO:0000256" key="5">
    <source>
        <dbReference type="ARBA" id="ARBA00066388"/>
    </source>
</evidence>
<keyword evidence="3" id="KW-0547">Nucleotide-binding</keyword>
<dbReference type="RefSeq" id="WP_146624250.1">
    <property type="nucleotide sequence ID" value="NZ_BJCC01000043.1"/>
</dbReference>
<dbReference type="GO" id="GO:0005524">
    <property type="term" value="F:ATP binding"/>
    <property type="evidence" value="ECO:0007669"/>
    <property type="project" value="UniProtKB-KW"/>
</dbReference>
<dbReference type="Pfam" id="PF00005">
    <property type="entry name" value="ABC_tran"/>
    <property type="match status" value="1"/>
</dbReference>
<evidence type="ECO:0000313" key="8">
    <source>
        <dbReference type="Proteomes" id="UP000290567"/>
    </source>
</evidence>
<evidence type="ECO:0000256" key="2">
    <source>
        <dbReference type="ARBA" id="ARBA00022448"/>
    </source>
</evidence>
<proteinExistence type="inferred from homology"/>
<dbReference type="EC" id="7.6.2.9" evidence="5"/>
<dbReference type="Proteomes" id="UP000290567">
    <property type="component" value="Unassembled WGS sequence"/>
</dbReference>
<dbReference type="GO" id="GO:0015418">
    <property type="term" value="F:ABC-type quaternary ammonium compound transporting activity"/>
    <property type="evidence" value="ECO:0007669"/>
    <property type="project" value="UniProtKB-EC"/>
</dbReference>
<evidence type="ECO:0000256" key="4">
    <source>
        <dbReference type="ARBA" id="ARBA00022840"/>
    </source>
</evidence>
<feature type="domain" description="ABC transporter" evidence="6">
    <location>
        <begin position="5"/>
        <end position="239"/>
    </location>
</feature>
<evidence type="ECO:0000259" key="6">
    <source>
        <dbReference type="PROSITE" id="PS50893"/>
    </source>
</evidence>
<dbReference type="EMBL" id="BJCC01000043">
    <property type="protein sequence ID" value="GCF95879.1"/>
    <property type="molecule type" value="Genomic_DNA"/>
</dbReference>
<organism evidence="7 8">
    <name type="scientific">Enterococcus florum</name>
    <dbReference type="NCBI Taxonomy" id="2480627"/>
    <lineage>
        <taxon>Bacteria</taxon>
        <taxon>Bacillati</taxon>
        <taxon>Bacillota</taxon>
        <taxon>Bacilli</taxon>
        <taxon>Lactobacillales</taxon>
        <taxon>Enterococcaceae</taxon>
        <taxon>Enterococcus</taxon>
    </lineage>
</organism>
<name>A0A4V0WQ25_9ENTE</name>
<dbReference type="InterPro" id="IPR017871">
    <property type="entry name" value="ABC_transporter-like_CS"/>
</dbReference>
<comment type="similarity">
    <text evidence="1">Belongs to the ABC transporter superfamily.</text>
</comment>
<dbReference type="PANTHER" id="PTHR43117">
    <property type="entry name" value="OSMOPROTECTANT IMPORT ATP-BINDING PROTEIN OSMV"/>
    <property type="match status" value="1"/>
</dbReference>
<comment type="caution">
    <text evidence="7">The sequence shown here is derived from an EMBL/GenBank/DDBJ whole genome shotgun (WGS) entry which is preliminary data.</text>
</comment>
<keyword evidence="2" id="KW-0813">Transport</keyword>
<protein>
    <recommendedName>
        <fullName evidence="5">ABC-type quaternary amine transporter</fullName>
        <ecNumber evidence="5">7.6.2.9</ecNumber>
    </recommendedName>
</protein>
<dbReference type="FunFam" id="3.40.50.300:FF:000425">
    <property type="entry name" value="Probable ABC transporter, ATP-binding subunit"/>
    <property type="match status" value="1"/>
</dbReference>
<dbReference type="InterPro" id="IPR003439">
    <property type="entry name" value="ABC_transporter-like_ATP-bd"/>
</dbReference>
<dbReference type="PROSITE" id="PS50893">
    <property type="entry name" value="ABC_TRANSPORTER_2"/>
    <property type="match status" value="1"/>
</dbReference>
<sequence>MEPIIEFKNVAKEFEGQVVLKDLNLEVKKGEIFVLVGPSGSGKTTSLKMINGLVEPSEGDVFFKQKRIKDYELQKLRWKIGYVLQQIALFPTMTVKENIDVIPEMLGWDKKRRNQRADELLKEVDLDPKTFLQRMPGELSGGQSQRIGILRALAAEPDIILMDEPFSALDPISRSSLQDLVLELHDKLGNTIVFVTHNMKEALKLGDRIAVMNEGKLIQCDTPEKIQSQPKSDFVRDFFDEANDEFHEQTLQNVFNTDYYQSVKMSDPTVPILPLSATLTRAFEILADHEKFYVEDQERKIVGEITRANIFRFLS</sequence>
<reference evidence="8" key="1">
    <citation type="submission" date="2019-02" db="EMBL/GenBank/DDBJ databases">
        <title>Draft genome sequence of Enterococcus sp. Gos25-1.</title>
        <authorList>
            <person name="Tanaka N."/>
            <person name="Shiwa Y."/>
            <person name="Fujita N."/>
        </authorList>
    </citation>
    <scope>NUCLEOTIDE SEQUENCE [LARGE SCALE GENOMIC DNA]</scope>
    <source>
        <strain evidence="8">Gos25-1</strain>
    </source>
</reference>